<dbReference type="Proteomes" id="UP001383192">
    <property type="component" value="Unassembled WGS sequence"/>
</dbReference>
<gene>
    <name evidence="1" type="ORF">VNI00_005667</name>
</gene>
<evidence type="ECO:0000313" key="1">
    <source>
        <dbReference type="EMBL" id="KAK7049636.1"/>
    </source>
</evidence>
<organism evidence="1 2">
    <name type="scientific">Paramarasmius palmivorus</name>
    <dbReference type="NCBI Taxonomy" id="297713"/>
    <lineage>
        <taxon>Eukaryota</taxon>
        <taxon>Fungi</taxon>
        <taxon>Dikarya</taxon>
        <taxon>Basidiomycota</taxon>
        <taxon>Agaricomycotina</taxon>
        <taxon>Agaricomycetes</taxon>
        <taxon>Agaricomycetidae</taxon>
        <taxon>Agaricales</taxon>
        <taxon>Marasmiineae</taxon>
        <taxon>Marasmiaceae</taxon>
        <taxon>Paramarasmius</taxon>
    </lineage>
</organism>
<proteinExistence type="predicted"/>
<reference evidence="1 2" key="1">
    <citation type="submission" date="2024-01" db="EMBL/GenBank/DDBJ databases">
        <title>A draft genome for a cacao thread blight-causing isolate of Paramarasmius palmivorus.</title>
        <authorList>
            <person name="Baruah I.K."/>
            <person name="Bukari Y."/>
            <person name="Amoako-Attah I."/>
            <person name="Meinhardt L.W."/>
            <person name="Bailey B.A."/>
            <person name="Cohen S.P."/>
        </authorList>
    </citation>
    <scope>NUCLEOTIDE SEQUENCE [LARGE SCALE GENOMIC DNA]</scope>
    <source>
        <strain evidence="1 2">GH-12</strain>
    </source>
</reference>
<keyword evidence="2" id="KW-1185">Reference proteome</keyword>
<dbReference type="AlphaFoldDB" id="A0AAW0DAS6"/>
<dbReference type="SUPFAM" id="SSF51045">
    <property type="entry name" value="WW domain"/>
    <property type="match status" value="1"/>
</dbReference>
<evidence type="ECO:0000313" key="2">
    <source>
        <dbReference type="Proteomes" id="UP001383192"/>
    </source>
</evidence>
<accession>A0AAW0DAS6</accession>
<name>A0AAW0DAS6_9AGAR</name>
<protein>
    <submittedName>
        <fullName evidence="1">Uncharacterized protein</fullName>
    </submittedName>
</protein>
<comment type="caution">
    <text evidence="1">The sequence shown here is derived from an EMBL/GenBank/DDBJ whole genome shotgun (WGS) entry which is preliminary data.</text>
</comment>
<dbReference type="EMBL" id="JAYKXP010000016">
    <property type="protein sequence ID" value="KAK7049636.1"/>
    <property type="molecule type" value="Genomic_DNA"/>
</dbReference>
<dbReference type="InterPro" id="IPR036020">
    <property type="entry name" value="WW_dom_sf"/>
</dbReference>
<sequence length="123" mass="14258">MSLSTELEKTQSPLPKDWNLCVHPRGWLYFYNPTLKLLTDQDIRDPQRYSQLLVHASEFKSSEWEEGTELMLQVNRNGAIDFILGINHKHCIASQSLSDITHEAVESLEHDVYECIVLNPHRP</sequence>